<organism evidence="4 5">
    <name type="scientific">Trichoderma asperellum (strain ATCC 204424 / CBS 433.97 / NBRC 101777)</name>
    <dbReference type="NCBI Taxonomy" id="1042311"/>
    <lineage>
        <taxon>Eukaryota</taxon>
        <taxon>Fungi</taxon>
        <taxon>Dikarya</taxon>
        <taxon>Ascomycota</taxon>
        <taxon>Pezizomycotina</taxon>
        <taxon>Sordariomycetes</taxon>
        <taxon>Hypocreomycetidae</taxon>
        <taxon>Hypocreales</taxon>
        <taxon>Hypocreaceae</taxon>
        <taxon>Trichoderma</taxon>
    </lineage>
</organism>
<keyword evidence="2" id="KW-0812">Transmembrane</keyword>
<feature type="chain" id="PRO_5015705440" evidence="3">
    <location>
        <begin position="21"/>
        <end position="172"/>
    </location>
</feature>
<evidence type="ECO:0000256" key="3">
    <source>
        <dbReference type="SAM" id="SignalP"/>
    </source>
</evidence>
<keyword evidence="5" id="KW-1185">Reference proteome</keyword>
<feature type="region of interest" description="Disordered" evidence="1">
    <location>
        <begin position="19"/>
        <end position="75"/>
    </location>
</feature>
<reference evidence="4 5" key="1">
    <citation type="submission" date="2016-07" db="EMBL/GenBank/DDBJ databases">
        <title>Multiple horizontal gene transfer events from other fungi enriched the ability of initially mycotrophic Trichoderma (Ascomycota) to feed on dead plant biomass.</title>
        <authorList>
            <consortium name="DOE Joint Genome Institute"/>
            <person name="Aerts A."/>
            <person name="Atanasova L."/>
            <person name="Chenthamara K."/>
            <person name="Zhang J."/>
            <person name="Grujic M."/>
            <person name="Henrissat B."/>
            <person name="Kuo A."/>
            <person name="Salamov A."/>
            <person name="Lipzen A."/>
            <person name="Labutti K."/>
            <person name="Barry K."/>
            <person name="Miao Y."/>
            <person name="Rahimi M.J."/>
            <person name="Shen Q."/>
            <person name="Grigoriev I.V."/>
            <person name="Kubicek C.P."/>
            <person name="Druzhinina I.S."/>
        </authorList>
    </citation>
    <scope>NUCLEOTIDE SEQUENCE [LARGE SCALE GENOMIC DNA]</scope>
    <source>
        <strain evidence="4 5">CBS 433.97</strain>
    </source>
</reference>
<protein>
    <submittedName>
        <fullName evidence="4">Uncharacterized protein</fullName>
    </submittedName>
</protein>
<keyword evidence="2" id="KW-1133">Transmembrane helix</keyword>
<name>A0A2T3Z1G1_TRIA4</name>
<keyword evidence="2" id="KW-0472">Membrane</keyword>
<dbReference type="EMBL" id="KZ679265">
    <property type="protein sequence ID" value="PTB38648.1"/>
    <property type="molecule type" value="Genomic_DNA"/>
</dbReference>
<gene>
    <name evidence="4" type="ORF">M441DRAFT_236489</name>
</gene>
<feature type="signal peptide" evidence="3">
    <location>
        <begin position="1"/>
        <end position="20"/>
    </location>
</feature>
<keyword evidence="3" id="KW-0732">Signal</keyword>
<accession>A0A2T3Z1G1</accession>
<dbReference type="Proteomes" id="UP000240493">
    <property type="component" value="Unassembled WGS sequence"/>
</dbReference>
<evidence type="ECO:0000313" key="5">
    <source>
        <dbReference type="Proteomes" id="UP000240493"/>
    </source>
</evidence>
<evidence type="ECO:0000256" key="1">
    <source>
        <dbReference type="SAM" id="MobiDB-lite"/>
    </source>
</evidence>
<evidence type="ECO:0000256" key="2">
    <source>
        <dbReference type="SAM" id="Phobius"/>
    </source>
</evidence>
<evidence type="ECO:0000313" key="4">
    <source>
        <dbReference type="EMBL" id="PTB38648.1"/>
    </source>
</evidence>
<feature type="compositionally biased region" description="Low complexity" evidence="1">
    <location>
        <begin position="19"/>
        <end position="61"/>
    </location>
</feature>
<sequence length="172" mass="18146">MTAGVNGTLVLASAFDGASATVTGTPTTSTSAITTTESSTTTSQPSTTTTTATTSKTLQLLPRHRPPLSPPPPPPHQLLQPLPLLALRRQPYLSCHLADKHVSVTCWRNTRLLAAAPPTQPVSVGMSTLAMVSVTAPMVLVVLLSLVQLFLLKAHLVRLQLQLIKSRGDGSR</sequence>
<dbReference type="AlphaFoldDB" id="A0A2T3Z1G1"/>
<feature type="transmembrane region" description="Helical" evidence="2">
    <location>
        <begin position="129"/>
        <end position="152"/>
    </location>
</feature>
<proteinExistence type="predicted"/>